<evidence type="ECO:0000256" key="1">
    <source>
        <dbReference type="ARBA" id="ARBA00005769"/>
    </source>
</evidence>
<dbReference type="InterPro" id="IPR029014">
    <property type="entry name" value="NiFe-Hase_large"/>
</dbReference>
<keyword evidence="2 5" id="KW-0813">Transport</keyword>
<proteinExistence type="inferred from homology"/>
<protein>
    <submittedName>
        <fullName evidence="7">NADH dehydrogenase</fullName>
    </submittedName>
</protein>
<name>A0A133U2Z7_9EURY</name>
<dbReference type="PANTHER" id="PTHR11993">
    <property type="entry name" value="NADH-UBIQUINONE OXIDOREDUCTASE 49 KDA SUBUNIT"/>
    <property type="match status" value="1"/>
</dbReference>
<gene>
    <name evidence="7" type="ORF">AKJ57_06720</name>
</gene>
<dbReference type="PATRIC" id="fig|1698259.3.peg.429"/>
<accession>A0A133U2Z7</accession>
<keyword evidence="4 5" id="KW-0520">NAD</keyword>
<evidence type="ECO:0000256" key="4">
    <source>
        <dbReference type="ARBA" id="ARBA00023027"/>
    </source>
</evidence>
<evidence type="ECO:0000256" key="3">
    <source>
        <dbReference type="ARBA" id="ARBA00022967"/>
    </source>
</evidence>
<reference evidence="7 8" key="1">
    <citation type="journal article" date="2016" name="Sci. Rep.">
        <title>Metabolic traits of an uncultured archaeal lineage -MSBL1- from brine pools of the Red Sea.</title>
        <authorList>
            <person name="Mwirichia R."/>
            <person name="Alam I."/>
            <person name="Rashid M."/>
            <person name="Vinu M."/>
            <person name="Ba-Alawi W."/>
            <person name="Anthony Kamau A."/>
            <person name="Kamanda Ngugi D."/>
            <person name="Goker M."/>
            <person name="Klenk H.P."/>
            <person name="Bajic V."/>
            <person name="Stingl U."/>
        </authorList>
    </citation>
    <scope>NUCLEOTIDE SEQUENCE [LARGE SCALE GENOMIC DNA]</scope>
    <source>
        <strain evidence="7">SCGC-AAA259A05</strain>
    </source>
</reference>
<dbReference type="GO" id="GO:0048038">
    <property type="term" value="F:quinone binding"/>
    <property type="evidence" value="ECO:0007669"/>
    <property type="project" value="InterPro"/>
</dbReference>
<dbReference type="NCBIfam" id="NF004739">
    <property type="entry name" value="PRK06075.1"/>
    <property type="match status" value="1"/>
</dbReference>
<evidence type="ECO:0000259" key="6">
    <source>
        <dbReference type="Pfam" id="PF00346"/>
    </source>
</evidence>
<dbReference type="GO" id="GO:0051287">
    <property type="term" value="F:NAD binding"/>
    <property type="evidence" value="ECO:0007669"/>
    <property type="project" value="InterPro"/>
</dbReference>
<dbReference type="InterPro" id="IPR022885">
    <property type="entry name" value="NDH1_su_D/H"/>
</dbReference>
<comment type="caution">
    <text evidence="7">The sequence shown here is derived from an EMBL/GenBank/DDBJ whole genome shotgun (WGS) entry which is preliminary data.</text>
</comment>
<dbReference type="Proteomes" id="UP000070163">
    <property type="component" value="Unassembled WGS sequence"/>
</dbReference>
<keyword evidence="8" id="KW-1185">Reference proteome</keyword>
<dbReference type="PROSITE" id="PS00535">
    <property type="entry name" value="COMPLEX1_49K"/>
    <property type="match status" value="1"/>
</dbReference>
<dbReference type="InterPro" id="IPR014029">
    <property type="entry name" value="NADH_UbQ_OxRdtase_49kDa_CS"/>
</dbReference>
<dbReference type="PANTHER" id="PTHR11993:SF10">
    <property type="entry name" value="NADH DEHYDROGENASE [UBIQUINONE] IRON-SULFUR PROTEIN 2, MITOCHONDRIAL"/>
    <property type="match status" value="1"/>
</dbReference>
<evidence type="ECO:0000256" key="5">
    <source>
        <dbReference type="RuleBase" id="RU003685"/>
    </source>
</evidence>
<evidence type="ECO:0000256" key="2">
    <source>
        <dbReference type="ARBA" id="ARBA00022448"/>
    </source>
</evidence>
<organism evidence="7 8">
    <name type="scientific">candidate division MSBL1 archaeon SCGC-AAA259A05</name>
    <dbReference type="NCBI Taxonomy" id="1698259"/>
    <lineage>
        <taxon>Archaea</taxon>
        <taxon>Methanobacteriati</taxon>
        <taxon>Methanobacteriota</taxon>
        <taxon>candidate division MSBL1</taxon>
    </lineage>
</organism>
<dbReference type="EMBL" id="LHXJ01000147">
    <property type="protein sequence ID" value="KXA88559.1"/>
    <property type="molecule type" value="Genomic_DNA"/>
</dbReference>
<keyword evidence="3 5" id="KW-1278">Translocase</keyword>
<dbReference type="InterPro" id="IPR001135">
    <property type="entry name" value="NADH_Q_OxRdtase_suD"/>
</dbReference>
<evidence type="ECO:0000313" key="7">
    <source>
        <dbReference type="EMBL" id="KXA88559.1"/>
    </source>
</evidence>
<dbReference type="AlphaFoldDB" id="A0A133U2Z7"/>
<comment type="similarity">
    <text evidence="1 5">Belongs to the complex I 49 kDa subunit family.</text>
</comment>
<dbReference type="SUPFAM" id="SSF56762">
    <property type="entry name" value="HydB/Nqo4-like"/>
    <property type="match status" value="1"/>
</dbReference>
<sequence length="380" mass="42880">MKVDTTPRERDSDGETIDLFIGPQHPGSGHMRLEVVLDGDVVVDITPDIGWVHRGVEKIAETKKFIQVIPLVERSAILDSANMNVGYVRAVEKILDLEVPLTARYIRTFLCELNRIASHLYGIGILGNMIGTSTLYMWSFADREVILELLQKFTGARLTHSFFLPGGVRDKPPRTFKDELEKGLKYIENRLPDYRSLTFDNPAVRGRLEEVGIIRKKKARELGITGPNLRASGAKYDARMSGDYGAYDELDFKPVTRKKGDSFARLMIRIDEIRESIGLIRRINEEIPKGKIMSEETRSINKLITKDFPEGEAFSKVECGRGELTTFLISNGKNKPRRLRVITPSFRNVIAFREAIVGHKLADIPAVYGSLDYFPPGADR</sequence>
<feature type="domain" description="NADH-quinone oxidoreductase subunit D" evidence="6">
    <location>
        <begin position="130"/>
        <end position="380"/>
    </location>
</feature>
<dbReference type="Pfam" id="PF00346">
    <property type="entry name" value="Complex1_49kDa"/>
    <property type="match status" value="1"/>
</dbReference>
<dbReference type="Gene3D" id="1.10.645.10">
    <property type="entry name" value="Cytochrome-c3 Hydrogenase, chain B"/>
    <property type="match status" value="1"/>
</dbReference>
<dbReference type="GO" id="GO:0016651">
    <property type="term" value="F:oxidoreductase activity, acting on NAD(P)H"/>
    <property type="evidence" value="ECO:0007669"/>
    <property type="project" value="InterPro"/>
</dbReference>
<evidence type="ECO:0000313" key="8">
    <source>
        <dbReference type="Proteomes" id="UP000070163"/>
    </source>
</evidence>